<name>A0A663F994_AQUCH</name>
<organism evidence="8 9">
    <name type="scientific">Aquila chrysaetos chrysaetos</name>
    <dbReference type="NCBI Taxonomy" id="223781"/>
    <lineage>
        <taxon>Eukaryota</taxon>
        <taxon>Metazoa</taxon>
        <taxon>Chordata</taxon>
        <taxon>Craniata</taxon>
        <taxon>Vertebrata</taxon>
        <taxon>Euteleostomi</taxon>
        <taxon>Archelosauria</taxon>
        <taxon>Archosauria</taxon>
        <taxon>Dinosauria</taxon>
        <taxon>Saurischia</taxon>
        <taxon>Theropoda</taxon>
        <taxon>Coelurosauria</taxon>
        <taxon>Aves</taxon>
        <taxon>Neognathae</taxon>
        <taxon>Neoaves</taxon>
        <taxon>Telluraves</taxon>
        <taxon>Accipitrimorphae</taxon>
        <taxon>Accipitriformes</taxon>
        <taxon>Accipitridae</taxon>
        <taxon>Accipitrinae</taxon>
        <taxon>Aquila</taxon>
    </lineage>
</organism>
<feature type="domain" description="Sushi" evidence="7">
    <location>
        <begin position="264"/>
        <end position="323"/>
    </location>
</feature>
<dbReference type="FunFam" id="2.10.70.10:FF:000014">
    <property type="entry name" value="Membrane cofactor protein"/>
    <property type="match status" value="2"/>
</dbReference>
<feature type="domain" description="Sushi" evidence="7">
    <location>
        <begin position="203"/>
        <end position="263"/>
    </location>
</feature>
<dbReference type="PANTHER" id="PTHR19325:SF569">
    <property type="entry name" value="COMPLEMENT COMPONENT 4 BINDING PROTEIN, SECRETORY-RELATED"/>
    <property type="match status" value="1"/>
</dbReference>
<keyword evidence="2" id="KW-0732">Signal</keyword>
<dbReference type="PANTHER" id="PTHR19325">
    <property type="entry name" value="COMPLEMENT COMPONENT-RELATED SUSHI DOMAIN-CONTAINING"/>
    <property type="match status" value="1"/>
</dbReference>
<evidence type="ECO:0000313" key="8">
    <source>
        <dbReference type="Ensembl" id="ENSACCP00020021052.1"/>
    </source>
</evidence>
<keyword evidence="5" id="KW-0325">Glycoprotein</keyword>
<feature type="disulfide bond" evidence="6">
    <location>
        <begin position="417"/>
        <end position="444"/>
    </location>
</feature>
<dbReference type="InterPro" id="IPR000436">
    <property type="entry name" value="Sushi_SCR_CCP_dom"/>
</dbReference>
<comment type="caution">
    <text evidence="6">Lacks conserved residue(s) required for the propagation of feature annotation.</text>
</comment>
<keyword evidence="3" id="KW-0677">Repeat</keyword>
<dbReference type="Proteomes" id="UP000472275">
    <property type="component" value="Chromosome 24"/>
</dbReference>
<reference evidence="8" key="1">
    <citation type="submission" date="2025-08" db="UniProtKB">
        <authorList>
            <consortium name="Ensembl"/>
        </authorList>
    </citation>
    <scope>IDENTIFICATION</scope>
</reference>
<dbReference type="GeneTree" id="ENSGT00940000161110"/>
<evidence type="ECO:0000256" key="3">
    <source>
        <dbReference type="ARBA" id="ARBA00022737"/>
    </source>
</evidence>
<keyword evidence="1 6" id="KW-0768">Sushi</keyword>
<dbReference type="CDD" id="cd00033">
    <property type="entry name" value="CCP"/>
    <property type="match status" value="5"/>
</dbReference>
<protein>
    <recommendedName>
        <fullName evidence="7">Sushi domain-containing protein</fullName>
    </recommendedName>
</protein>
<dbReference type="SUPFAM" id="SSF57535">
    <property type="entry name" value="Complement control module/SCR domain"/>
    <property type="match status" value="5"/>
</dbReference>
<dbReference type="Pfam" id="PF00084">
    <property type="entry name" value="Sushi"/>
    <property type="match status" value="5"/>
</dbReference>
<feature type="disulfide bond" evidence="6">
    <location>
        <begin position="205"/>
        <end position="248"/>
    </location>
</feature>
<evidence type="ECO:0000256" key="2">
    <source>
        <dbReference type="ARBA" id="ARBA00022729"/>
    </source>
</evidence>
<dbReference type="Ensembl" id="ENSACCT00020021981.1">
    <property type="protein sequence ID" value="ENSACCP00020021052.1"/>
    <property type="gene ID" value="ENSACCG00020014510.1"/>
</dbReference>
<dbReference type="SMART" id="SM00032">
    <property type="entry name" value="CCP"/>
    <property type="match status" value="5"/>
</dbReference>
<dbReference type="AlphaFoldDB" id="A0A663F994"/>
<keyword evidence="4 6" id="KW-1015">Disulfide bond</keyword>
<feature type="disulfide bond" evidence="6">
    <location>
        <begin position="325"/>
        <end position="368"/>
    </location>
</feature>
<dbReference type="Gene3D" id="2.10.70.10">
    <property type="entry name" value="Complement Module, domain 1"/>
    <property type="match status" value="5"/>
</dbReference>
<evidence type="ECO:0000256" key="4">
    <source>
        <dbReference type="ARBA" id="ARBA00023157"/>
    </source>
</evidence>
<feature type="domain" description="Sushi" evidence="7">
    <location>
        <begin position="388"/>
        <end position="446"/>
    </location>
</feature>
<dbReference type="InterPro" id="IPR035976">
    <property type="entry name" value="Sushi/SCR/CCP_sf"/>
</dbReference>
<proteinExistence type="predicted"/>
<evidence type="ECO:0000256" key="1">
    <source>
        <dbReference type="ARBA" id="ARBA00022659"/>
    </source>
</evidence>
<keyword evidence="9" id="KW-1185">Reference proteome</keyword>
<reference evidence="8" key="2">
    <citation type="submission" date="2025-09" db="UniProtKB">
        <authorList>
            <consortium name="Ensembl"/>
        </authorList>
    </citation>
    <scope>IDENTIFICATION</scope>
</reference>
<evidence type="ECO:0000313" key="9">
    <source>
        <dbReference type="Proteomes" id="UP000472275"/>
    </source>
</evidence>
<dbReference type="InParanoid" id="A0A663F994"/>
<evidence type="ECO:0000256" key="6">
    <source>
        <dbReference type="PROSITE-ProRule" id="PRU00302"/>
    </source>
</evidence>
<dbReference type="PROSITE" id="PS50923">
    <property type="entry name" value="SUSHI"/>
    <property type="match status" value="5"/>
</dbReference>
<evidence type="ECO:0000256" key="5">
    <source>
        <dbReference type="ARBA" id="ARBA00023180"/>
    </source>
</evidence>
<feature type="domain" description="Sushi" evidence="7">
    <location>
        <begin position="324"/>
        <end position="387"/>
    </location>
</feature>
<accession>A0A663F994</accession>
<dbReference type="InterPro" id="IPR050350">
    <property type="entry name" value="Compl-Cell_Adhes-Reg"/>
</dbReference>
<evidence type="ECO:0000259" key="7">
    <source>
        <dbReference type="PROSITE" id="PS50923"/>
    </source>
</evidence>
<feature type="disulfide bond" evidence="6">
    <location>
        <begin position="294"/>
        <end position="321"/>
    </location>
</feature>
<feature type="domain" description="Sushi" evidence="7">
    <location>
        <begin position="144"/>
        <end position="202"/>
    </location>
</feature>
<sequence>MSGCMALPSTPISGSLCFRNETRMLQSTSSCKIALLPLSPPGKKAEQGSIPWHILAGELREGKPSPWAGQKGWGVAAPVWLVWPVPNFPQLLPLPQRALGGDRLSPSCGAGPAAPGTMPVFLRWPGQLLAAAVLVLQPAGSLEVQCPVPDITHGQLKPAQNFTYGSTATLQCDAGYIPVGATTTVRCLSNGRWHPRMPACILGHCPYPPAIDHTDRNPQREFPVGTTVTYFCRSGYTLLPDVSPVTTCLKNFTWSEIPKLCQKVQCPNPAIHHGRETGPRKAEYTFGNQVELQCDPGYVLRGSQRIQCWSDGTWRPPVPYCDKVCGPPPKITNGQHSGLRTEQFPYGLEVKYSCVDGLSLIGDDSIYCTSDDGVNLAWSGPAPECRMVRCPKPAVERGRMTPQMFTFPYGVAVRFSCDEGFMLHGDAESRCLADGAWHPPLPTCQPGGYQTREPSQRPLGRCGEVGVQHCVAVSVLGAPLAPSSLCGRNKLPEADAY</sequence>